<reference evidence="11" key="1">
    <citation type="submission" date="2023-07" db="EMBL/GenBank/DDBJ databases">
        <authorList>
            <consortium name="AG Swart"/>
            <person name="Singh M."/>
            <person name="Singh A."/>
            <person name="Seah K."/>
            <person name="Emmerich C."/>
        </authorList>
    </citation>
    <scope>NUCLEOTIDE SEQUENCE</scope>
    <source>
        <strain evidence="11">DP1</strain>
    </source>
</reference>
<evidence type="ECO:0000256" key="9">
    <source>
        <dbReference type="SAM" id="Phobius"/>
    </source>
</evidence>
<evidence type="ECO:0000256" key="7">
    <source>
        <dbReference type="SAM" id="Coils"/>
    </source>
</evidence>
<keyword evidence="4 9" id="KW-1133">Transmembrane helix</keyword>
<accession>A0AAD1XRE6</accession>
<proteinExistence type="predicted"/>
<evidence type="ECO:0000256" key="3">
    <source>
        <dbReference type="ARBA" id="ARBA00022692"/>
    </source>
</evidence>
<dbReference type="PANTHER" id="PTHR10217:SF435">
    <property type="entry name" value="POTASSIUM VOLTAGE-GATED CHANNEL PROTEIN EAG"/>
    <property type="match status" value="1"/>
</dbReference>
<dbReference type="Gene3D" id="2.60.120.10">
    <property type="entry name" value="Jelly Rolls"/>
    <property type="match status" value="2"/>
</dbReference>
<dbReference type="InterPro" id="IPR000595">
    <property type="entry name" value="cNMP-bd_dom"/>
</dbReference>
<dbReference type="Gene3D" id="1.10.287.70">
    <property type="match status" value="1"/>
</dbReference>
<dbReference type="GO" id="GO:0005886">
    <property type="term" value="C:plasma membrane"/>
    <property type="evidence" value="ECO:0007669"/>
    <property type="project" value="TreeGrafter"/>
</dbReference>
<sequence>MESNEPDTSVSHSVCLDKTEGKLVGEGENIYGDDGDSKKIEENKIGSERDIPQEITILPPDSVDLAESEELERKASIPTYKVVKPQPGRRLKPAEKKWIDIMIKHNIIKEQTIIELRKMKKIGGNKNTYKILKQILARNLRLENSASFALPEYTDLTEMMVQKEMDKKASMAEFQHMRRLKKVARKEQKTPRCMIRYSSDFRLYWDCWIILLAIWNALYIPYDIAFQPSFSENALMIIFNALIDFNFLIDICLTFRTTYYDEEGEEVFDAKKIAKKYLLGRLFVDLISTVPLDSVGSLSILQTFQLLKLFRLSRISKIIKNLPMKEDIKAGIKVLNLIFMLFIYIHCIACLDFLIVNHYKNWCPPLWYYSCDDNDLYTSSNLRQYAISLYISILLFGGNEIGGTNEAELAFTGMVMLFSAIVNALIFGEMAVLVEAISRKETEFQEKIDTTNSALKNLCFPLHSKSSSIFNCKTVFVNDKDNPFSGGSGERLNRSDTLQEEVRDFLIFTQGTLEQQEEMAQFFSLLSASLKIDVSQQIFYSVAKNNSIIQDLVRITLDEYTKTLFMLDNLAEKEKAINKKEREIILEFVKYLTVELKNPEDIIIAQDSRSQEMYFIANGVCSVTVVDHDKKVSTVRHLLPGNHFGEIGMIYDTPRTASVLSKNYCTLAKMSVEVFHELITEYPSLVSMFKEHIYTEYDDPLTCFVKKSLERIPYFQGIGNEALYDAMFTLTKRFCVKGEVLQSANESATSMYVLVNGVVELYTQFENSNFVLERLWKGSVINYRTFCTKNDFIIKPGSHSKSSQDHKALVCTRLMTKGILLELQYDKILTLCKTHEDLEKKFLKFQKQFFQENKSYPLDYIMNLPESHFGQDEVQEKYAAINRENIFKNVVMRRIKEIREIKAKPKLFQQLETKNISDWKARIQIKRKIREMKEKQAAEQFEDEVTDQFKKLISKLERTLKVLTAENIALNNIETKLIELSKGNVTTVRRPSVLAIKKKVEETQKSKKTRIQAYERIEDEDYDSGNEEAKASRIQEITQANMGIKNLVDGINISGKQREELEFSFSSQSSLP</sequence>
<dbReference type="InterPro" id="IPR005821">
    <property type="entry name" value="Ion_trans_dom"/>
</dbReference>
<dbReference type="CDD" id="cd00038">
    <property type="entry name" value="CAP_ED"/>
    <property type="match status" value="2"/>
</dbReference>
<dbReference type="Pfam" id="PF00520">
    <property type="entry name" value="Ion_trans"/>
    <property type="match status" value="1"/>
</dbReference>
<evidence type="ECO:0000259" key="10">
    <source>
        <dbReference type="PROSITE" id="PS50042"/>
    </source>
</evidence>
<dbReference type="PANTHER" id="PTHR10217">
    <property type="entry name" value="VOLTAGE AND LIGAND GATED POTASSIUM CHANNEL"/>
    <property type="match status" value="1"/>
</dbReference>
<dbReference type="InterPro" id="IPR018490">
    <property type="entry name" value="cNMP-bd_dom_sf"/>
</dbReference>
<protein>
    <recommendedName>
        <fullName evidence="10">Cyclic nucleotide-binding domain-containing protein</fullName>
    </recommendedName>
</protein>
<keyword evidence="3 9" id="KW-0812">Transmembrane</keyword>
<dbReference type="SUPFAM" id="SSF81324">
    <property type="entry name" value="Voltage-gated potassium channels"/>
    <property type="match status" value="1"/>
</dbReference>
<evidence type="ECO:0000256" key="5">
    <source>
        <dbReference type="ARBA" id="ARBA00023065"/>
    </source>
</evidence>
<comment type="subcellular location">
    <subcellularLocation>
        <location evidence="1">Membrane</location>
        <topology evidence="1">Multi-pass membrane protein</topology>
    </subcellularLocation>
</comment>
<feature type="transmembrane region" description="Helical" evidence="9">
    <location>
        <begin position="334"/>
        <end position="356"/>
    </location>
</feature>
<feature type="transmembrane region" description="Helical" evidence="9">
    <location>
        <begin position="376"/>
        <end position="397"/>
    </location>
</feature>
<dbReference type="GO" id="GO:0005249">
    <property type="term" value="F:voltage-gated potassium channel activity"/>
    <property type="evidence" value="ECO:0007669"/>
    <property type="project" value="TreeGrafter"/>
</dbReference>
<feature type="transmembrane region" description="Helical" evidence="9">
    <location>
        <begin position="203"/>
        <end position="222"/>
    </location>
</feature>
<dbReference type="PROSITE" id="PS00889">
    <property type="entry name" value="CNMP_BINDING_2"/>
    <property type="match status" value="1"/>
</dbReference>
<dbReference type="GO" id="GO:0042391">
    <property type="term" value="P:regulation of membrane potential"/>
    <property type="evidence" value="ECO:0007669"/>
    <property type="project" value="TreeGrafter"/>
</dbReference>
<dbReference type="Pfam" id="PF00027">
    <property type="entry name" value="cNMP_binding"/>
    <property type="match status" value="1"/>
</dbReference>
<evidence type="ECO:0000256" key="6">
    <source>
        <dbReference type="ARBA" id="ARBA00023136"/>
    </source>
</evidence>
<dbReference type="SMART" id="SM00100">
    <property type="entry name" value="cNMP"/>
    <property type="match status" value="2"/>
</dbReference>
<evidence type="ECO:0000256" key="2">
    <source>
        <dbReference type="ARBA" id="ARBA00022448"/>
    </source>
</evidence>
<gene>
    <name evidence="11" type="ORF">ECRASSUSDP1_LOCUS18968</name>
</gene>
<keyword evidence="6 9" id="KW-0472">Membrane</keyword>
<dbReference type="InterPro" id="IPR014710">
    <property type="entry name" value="RmlC-like_jellyroll"/>
</dbReference>
<dbReference type="InterPro" id="IPR050818">
    <property type="entry name" value="KCNH_animal-type"/>
</dbReference>
<keyword evidence="12" id="KW-1185">Reference proteome</keyword>
<evidence type="ECO:0000313" key="11">
    <source>
        <dbReference type="EMBL" id="CAI2377580.1"/>
    </source>
</evidence>
<feature type="domain" description="Cyclic nucleotide-binding" evidence="10">
    <location>
        <begin position="714"/>
        <end position="781"/>
    </location>
</feature>
<name>A0AAD1XRE6_EUPCR</name>
<organism evidence="11 12">
    <name type="scientific">Euplotes crassus</name>
    <dbReference type="NCBI Taxonomy" id="5936"/>
    <lineage>
        <taxon>Eukaryota</taxon>
        <taxon>Sar</taxon>
        <taxon>Alveolata</taxon>
        <taxon>Ciliophora</taxon>
        <taxon>Intramacronucleata</taxon>
        <taxon>Spirotrichea</taxon>
        <taxon>Hypotrichia</taxon>
        <taxon>Euplotida</taxon>
        <taxon>Euplotidae</taxon>
        <taxon>Moneuplotes</taxon>
    </lineage>
</organism>
<feature type="coiled-coil region" evidence="7">
    <location>
        <begin position="946"/>
        <end position="973"/>
    </location>
</feature>
<evidence type="ECO:0000256" key="4">
    <source>
        <dbReference type="ARBA" id="ARBA00022989"/>
    </source>
</evidence>
<feature type="compositionally biased region" description="Basic and acidic residues" evidence="8">
    <location>
        <begin position="35"/>
        <end position="52"/>
    </location>
</feature>
<feature type="transmembrane region" description="Helical" evidence="9">
    <location>
        <begin position="234"/>
        <end position="253"/>
    </location>
</feature>
<evidence type="ECO:0000256" key="1">
    <source>
        <dbReference type="ARBA" id="ARBA00004141"/>
    </source>
</evidence>
<keyword evidence="5" id="KW-0406">Ion transport</keyword>
<dbReference type="AlphaFoldDB" id="A0AAD1XRE6"/>
<dbReference type="Proteomes" id="UP001295684">
    <property type="component" value="Unassembled WGS sequence"/>
</dbReference>
<feature type="region of interest" description="Disordered" evidence="8">
    <location>
        <begin position="25"/>
        <end position="53"/>
    </location>
</feature>
<dbReference type="EMBL" id="CAMPGE010019231">
    <property type="protein sequence ID" value="CAI2377580.1"/>
    <property type="molecule type" value="Genomic_DNA"/>
</dbReference>
<dbReference type="InterPro" id="IPR018488">
    <property type="entry name" value="cNMP-bd_CS"/>
</dbReference>
<dbReference type="PROSITE" id="PS50042">
    <property type="entry name" value="CNMP_BINDING_3"/>
    <property type="match status" value="2"/>
</dbReference>
<evidence type="ECO:0000313" key="12">
    <source>
        <dbReference type="Proteomes" id="UP001295684"/>
    </source>
</evidence>
<comment type="caution">
    <text evidence="11">The sequence shown here is derived from an EMBL/GenBank/DDBJ whole genome shotgun (WGS) entry which is preliminary data.</text>
</comment>
<keyword evidence="2" id="KW-0813">Transport</keyword>
<dbReference type="SUPFAM" id="SSF51206">
    <property type="entry name" value="cAMP-binding domain-like"/>
    <property type="match status" value="2"/>
</dbReference>
<feature type="domain" description="Cyclic nucleotide-binding" evidence="10">
    <location>
        <begin position="575"/>
        <end position="679"/>
    </location>
</feature>
<feature type="transmembrane region" description="Helical" evidence="9">
    <location>
        <begin position="409"/>
        <end position="434"/>
    </location>
</feature>
<evidence type="ECO:0000256" key="8">
    <source>
        <dbReference type="SAM" id="MobiDB-lite"/>
    </source>
</evidence>
<keyword evidence="7" id="KW-0175">Coiled coil</keyword>